<dbReference type="InterPro" id="IPR016651">
    <property type="entry name" value="LCMT1"/>
</dbReference>
<evidence type="ECO:0000256" key="6">
    <source>
        <dbReference type="ARBA" id="ARBA00022679"/>
    </source>
</evidence>
<dbReference type="STRING" id="1263082.A0A068RF39"/>
<evidence type="ECO:0000313" key="10">
    <source>
        <dbReference type="EMBL" id="CDH48247.1"/>
    </source>
</evidence>
<dbReference type="Pfam" id="PF04072">
    <property type="entry name" value="LCM"/>
    <property type="match status" value="1"/>
</dbReference>
<comment type="similarity">
    <text evidence="2 8">Belongs to the methyltransferase superfamily. LCMT family.</text>
</comment>
<dbReference type="PANTHER" id="PTHR13600:SF21">
    <property type="entry name" value="LEUCINE CARBOXYL METHYLTRANSFERASE 1"/>
    <property type="match status" value="1"/>
</dbReference>
<feature type="binding site" evidence="9">
    <location>
        <position position="91"/>
    </location>
    <ligand>
        <name>S-adenosyl-L-methionine</name>
        <dbReference type="ChEBI" id="CHEBI:59789"/>
    </ligand>
</feature>
<dbReference type="PIRSF" id="PIRSF016305">
    <property type="entry name" value="LCM_mtfrase"/>
    <property type="match status" value="1"/>
</dbReference>
<dbReference type="InterPro" id="IPR029063">
    <property type="entry name" value="SAM-dependent_MTases_sf"/>
</dbReference>
<comment type="caution">
    <text evidence="10">The sequence shown here is derived from an EMBL/GenBank/DDBJ whole genome shotgun (WGS) entry which is preliminary data.</text>
</comment>
<proteinExistence type="inferred from homology"/>
<comment type="catalytic activity">
    <reaction evidence="1 8">
        <text>[phosphatase 2A protein]-C-terminal L-leucine + S-adenosyl-L-methionine = [phosphatase 2A protein]-C-terminal L-leucine methyl ester + S-adenosyl-L-homocysteine</text>
        <dbReference type="Rhea" id="RHEA:48544"/>
        <dbReference type="Rhea" id="RHEA-COMP:12134"/>
        <dbReference type="Rhea" id="RHEA-COMP:12135"/>
        <dbReference type="ChEBI" id="CHEBI:57856"/>
        <dbReference type="ChEBI" id="CHEBI:59789"/>
        <dbReference type="ChEBI" id="CHEBI:90516"/>
        <dbReference type="ChEBI" id="CHEBI:90517"/>
        <dbReference type="EC" id="2.1.1.233"/>
    </reaction>
</comment>
<dbReference type="Gene3D" id="3.40.50.150">
    <property type="entry name" value="Vaccinia Virus protein VP39"/>
    <property type="match status" value="1"/>
</dbReference>
<evidence type="ECO:0000313" key="11">
    <source>
        <dbReference type="Proteomes" id="UP000027586"/>
    </source>
</evidence>
<dbReference type="EMBL" id="CBTN010000001">
    <property type="protein sequence ID" value="CDH48247.1"/>
    <property type="molecule type" value="Genomic_DNA"/>
</dbReference>
<dbReference type="GO" id="GO:0032259">
    <property type="term" value="P:methylation"/>
    <property type="evidence" value="ECO:0007669"/>
    <property type="project" value="UniProtKB-KW"/>
</dbReference>
<gene>
    <name evidence="10" type="ORF">LCOR_00045.1</name>
</gene>
<reference evidence="10" key="1">
    <citation type="submission" date="2013-08" db="EMBL/GenBank/DDBJ databases">
        <title>Gene expansion shapes genome architecture in the human pathogen Lichtheimia corymbifera: an evolutionary genomics analysis in the ancient terrestrial Mucorales (Mucoromycotina).</title>
        <authorList>
            <person name="Schwartze V.U."/>
            <person name="Winter S."/>
            <person name="Shelest E."/>
            <person name="Marcet-Houben M."/>
            <person name="Horn F."/>
            <person name="Wehner S."/>
            <person name="Hoffmann K."/>
            <person name="Riege K."/>
            <person name="Sammeth M."/>
            <person name="Nowrousian M."/>
            <person name="Valiante V."/>
            <person name="Linde J."/>
            <person name="Jacobsen I.D."/>
            <person name="Marz M."/>
            <person name="Brakhage A.A."/>
            <person name="Gabaldon T."/>
            <person name="Bocker S."/>
            <person name="Voigt K."/>
        </authorList>
    </citation>
    <scope>NUCLEOTIDE SEQUENCE [LARGE SCALE GENOMIC DNA]</scope>
    <source>
        <strain evidence="10">FSU 9682</strain>
    </source>
</reference>
<dbReference type="EC" id="2.1.1.233" evidence="3 8"/>
<evidence type="ECO:0000256" key="4">
    <source>
        <dbReference type="ARBA" id="ARBA00017497"/>
    </source>
</evidence>
<organism evidence="10 11">
    <name type="scientific">Lichtheimia corymbifera JMRC:FSU:9682</name>
    <dbReference type="NCBI Taxonomy" id="1263082"/>
    <lineage>
        <taxon>Eukaryota</taxon>
        <taxon>Fungi</taxon>
        <taxon>Fungi incertae sedis</taxon>
        <taxon>Mucoromycota</taxon>
        <taxon>Mucoromycotina</taxon>
        <taxon>Mucoromycetes</taxon>
        <taxon>Mucorales</taxon>
        <taxon>Lichtheimiaceae</taxon>
        <taxon>Lichtheimia</taxon>
    </lineage>
</organism>
<accession>A0A068RF39</accession>
<dbReference type="PANTHER" id="PTHR13600">
    <property type="entry name" value="LEUCINE CARBOXYL METHYLTRANSFERASE"/>
    <property type="match status" value="1"/>
</dbReference>
<dbReference type="SUPFAM" id="SSF53335">
    <property type="entry name" value="S-adenosyl-L-methionine-dependent methyltransferases"/>
    <property type="match status" value="1"/>
</dbReference>
<keyword evidence="11" id="KW-1185">Reference proteome</keyword>
<evidence type="ECO:0000256" key="5">
    <source>
        <dbReference type="ARBA" id="ARBA00022603"/>
    </source>
</evidence>
<evidence type="ECO:0000256" key="3">
    <source>
        <dbReference type="ARBA" id="ARBA00012834"/>
    </source>
</evidence>
<name>A0A068RF39_9FUNG</name>
<dbReference type="InterPro" id="IPR007213">
    <property type="entry name" value="Ppm1/Ppm2/Tcmp"/>
</dbReference>
<sequence>MAAVQKSRGISNAQAEGCSALWSHPVFSSFTVMHFHDENDENEIVRNTNDDATVSRLSAIAKGYFADEFVKYFVKRPVERSPIMNRGTYIRQLVLDRLVHQFLELDIPGKEKQIISLGSGFDTRYFMLKKRGLDIGCYYEVDFPETIAKKAAIVHRRKELSQYLTDARAVKGGMELVSKHYCLLGGDLREWDDIAKRLMEHGFKVDAPTLVISECVLIYLDPLDSNRIIDWLTRELTDAMVALYEQIKPDDAFGRMMIHNLQSRHIELRGIHAYPELKDQEQRFLRLGWDHAKALDINMVHDTLLDPRDFSRMAKLEMLDEMEEWRLLSEHYCVAWAYKSCNAKGAFSSITLEKRLPHEGQTLEPQKKTGLSRLHLRV</sequence>
<keyword evidence="5 8" id="KW-0489">Methyltransferase</keyword>
<protein>
    <recommendedName>
        <fullName evidence="4 8">Leucine carboxyl methyltransferase 1</fullName>
        <ecNumber evidence="3 8">2.1.1.233</ecNumber>
    </recommendedName>
</protein>
<feature type="binding site" evidence="9">
    <location>
        <begin position="187"/>
        <end position="188"/>
    </location>
    <ligand>
        <name>S-adenosyl-L-methionine</name>
        <dbReference type="ChEBI" id="CHEBI:59789"/>
    </ligand>
</feature>
<dbReference type="OrthoDB" id="203237at2759"/>
<dbReference type="Proteomes" id="UP000027586">
    <property type="component" value="Unassembled WGS sequence"/>
</dbReference>
<feature type="binding site" evidence="9">
    <location>
        <position position="214"/>
    </location>
    <ligand>
        <name>S-adenosyl-L-methionine</name>
        <dbReference type="ChEBI" id="CHEBI:59789"/>
    </ligand>
</feature>
<dbReference type="FunFam" id="3.40.50.150:FF:000092">
    <property type="entry name" value="Leucine carboxyl methyltransferase 1"/>
    <property type="match status" value="1"/>
</dbReference>
<evidence type="ECO:0000256" key="2">
    <source>
        <dbReference type="ARBA" id="ARBA00010703"/>
    </source>
</evidence>
<keyword evidence="7 8" id="KW-0949">S-adenosyl-L-methionine</keyword>
<dbReference type="VEuPathDB" id="FungiDB:LCOR_00045.1"/>
<evidence type="ECO:0000256" key="9">
    <source>
        <dbReference type="PIRSR" id="PIRSR016305-1"/>
    </source>
</evidence>
<dbReference type="GO" id="GO:0009966">
    <property type="term" value="P:regulation of signal transduction"/>
    <property type="evidence" value="ECO:0007669"/>
    <property type="project" value="UniProtKB-ARBA"/>
</dbReference>
<comment type="function">
    <text evidence="8">Methylates the carboxyl group of the C-terminal leucine residue of protein phosphatase 2A catalytic subunits to form alpha-leucine ester residues.</text>
</comment>
<feature type="binding site" evidence="9">
    <location>
        <position position="118"/>
    </location>
    <ligand>
        <name>S-adenosyl-L-methionine</name>
        <dbReference type="ChEBI" id="CHEBI:59789"/>
    </ligand>
</feature>
<keyword evidence="6 8" id="KW-0808">Transferase</keyword>
<dbReference type="GO" id="GO:0018423">
    <property type="term" value="F:protein C-terminal leucine carboxyl O-methyltransferase activity"/>
    <property type="evidence" value="ECO:0007669"/>
    <property type="project" value="UniProtKB-EC"/>
</dbReference>
<dbReference type="AlphaFoldDB" id="A0A068RF39"/>
<evidence type="ECO:0000256" key="7">
    <source>
        <dbReference type="ARBA" id="ARBA00022691"/>
    </source>
</evidence>
<evidence type="ECO:0000256" key="8">
    <source>
        <dbReference type="PIRNR" id="PIRNR016305"/>
    </source>
</evidence>
<evidence type="ECO:0000256" key="1">
    <source>
        <dbReference type="ARBA" id="ARBA00000724"/>
    </source>
</evidence>